<dbReference type="EMBL" id="OD007055">
    <property type="protein sequence ID" value="CAD7413625.1"/>
    <property type="molecule type" value="Genomic_DNA"/>
</dbReference>
<protein>
    <submittedName>
        <fullName evidence="1">Uncharacterized protein</fullName>
    </submittedName>
</protein>
<name>A0A7R9H9D2_TIMPO</name>
<dbReference type="AlphaFoldDB" id="A0A7R9H9D2"/>
<accession>A0A7R9H9D2</accession>
<proteinExistence type="predicted"/>
<evidence type="ECO:0000313" key="1">
    <source>
        <dbReference type="EMBL" id="CAD7413625.1"/>
    </source>
</evidence>
<gene>
    <name evidence="1" type="ORF">TPSB3V08_LOCUS9147</name>
</gene>
<reference evidence="1" key="1">
    <citation type="submission" date="2020-11" db="EMBL/GenBank/DDBJ databases">
        <authorList>
            <person name="Tran Van P."/>
        </authorList>
    </citation>
    <scope>NUCLEOTIDE SEQUENCE</scope>
</reference>
<organism evidence="1">
    <name type="scientific">Timema poppense</name>
    <name type="common">Walking stick</name>
    <dbReference type="NCBI Taxonomy" id="170557"/>
    <lineage>
        <taxon>Eukaryota</taxon>
        <taxon>Metazoa</taxon>
        <taxon>Ecdysozoa</taxon>
        <taxon>Arthropoda</taxon>
        <taxon>Hexapoda</taxon>
        <taxon>Insecta</taxon>
        <taxon>Pterygota</taxon>
        <taxon>Neoptera</taxon>
        <taxon>Polyneoptera</taxon>
        <taxon>Phasmatodea</taxon>
        <taxon>Timematodea</taxon>
        <taxon>Timematoidea</taxon>
        <taxon>Timematidae</taxon>
        <taxon>Timema</taxon>
    </lineage>
</organism>
<sequence>MEVTHSEGKLVQPNFTELNDLISEKLALCAPGGLINIQHITSGVCHFRRGVMSLHVDIQQRNVALLRWHHRRPCTVIEPSSRGSSGSPDWYLVIPTIRPTWPHDKQPDLPAYDLS</sequence>